<keyword evidence="1" id="KW-0472">Membrane</keyword>
<keyword evidence="2 10" id="KW-0963">Cytoplasm</keyword>
<dbReference type="PROSITE" id="PS50893">
    <property type="entry name" value="ABC_TRANSPORTER_2"/>
    <property type="match status" value="2"/>
</dbReference>
<dbReference type="InterPro" id="IPR037118">
    <property type="entry name" value="Val-tRNA_synth_C_sf"/>
</dbReference>
<dbReference type="PANTHER" id="PTHR42855">
    <property type="entry name" value="ABC TRANSPORTER ATP-BINDING SUBUNIT"/>
    <property type="match status" value="1"/>
</dbReference>
<keyword evidence="14" id="KW-1185">Reference proteome</keyword>
<evidence type="ECO:0000313" key="14">
    <source>
        <dbReference type="Proteomes" id="UP001501671"/>
    </source>
</evidence>
<protein>
    <recommendedName>
        <fullName evidence="10">ATP-binding protein Uup</fullName>
        <ecNumber evidence="10">3.6.1.-</ecNumber>
    </recommendedName>
</protein>
<dbReference type="HAMAP" id="MF_00848">
    <property type="entry name" value="Uup"/>
    <property type="match status" value="1"/>
</dbReference>
<dbReference type="Gene3D" id="3.40.50.300">
    <property type="entry name" value="P-loop containing nucleotide triphosphate hydrolases"/>
    <property type="match status" value="2"/>
</dbReference>
<dbReference type="InterPro" id="IPR043686">
    <property type="entry name" value="Uup"/>
</dbReference>
<dbReference type="RefSeq" id="WP_345248262.1">
    <property type="nucleotide sequence ID" value="NZ_BAABFO010000006.1"/>
</dbReference>
<dbReference type="InterPro" id="IPR032781">
    <property type="entry name" value="ABC_tran_Xtn"/>
</dbReference>
<evidence type="ECO:0000256" key="7">
    <source>
        <dbReference type="ARBA" id="ARBA00022840"/>
    </source>
</evidence>
<dbReference type="EMBL" id="BAABFO010000006">
    <property type="protein sequence ID" value="GAA4329717.1"/>
    <property type="molecule type" value="Genomic_DNA"/>
</dbReference>
<comment type="catalytic activity">
    <reaction evidence="10">
        <text>ATP + H2O = ADP + phosphate + H(+)</text>
        <dbReference type="Rhea" id="RHEA:13065"/>
        <dbReference type="ChEBI" id="CHEBI:15377"/>
        <dbReference type="ChEBI" id="CHEBI:15378"/>
        <dbReference type="ChEBI" id="CHEBI:30616"/>
        <dbReference type="ChEBI" id="CHEBI:43474"/>
        <dbReference type="ChEBI" id="CHEBI:456216"/>
    </reaction>
</comment>
<dbReference type="Pfam" id="PF16326">
    <property type="entry name" value="ABC_tran_CTD"/>
    <property type="match status" value="1"/>
</dbReference>
<evidence type="ECO:0000256" key="1">
    <source>
        <dbReference type="ARBA" id="ARBA00022475"/>
    </source>
</evidence>
<keyword evidence="8 10" id="KW-0238">DNA-binding</keyword>
<name>A0ABP8GTR3_9BURK</name>
<reference evidence="14" key="1">
    <citation type="journal article" date="2019" name="Int. J. Syst. Evol. Microbiol.">
        <title>The Global Catalogue of Microorganisms (GCM) 10K type strain sequencing project: providing services to taxonomists for standard genome sequencing and annotation.</title>
        <authorList>
            <consortium name="The Broad Institute Genomics Platform"/>
            <consortium name="The Broad Institute Genome Sequencing Center for Infectious Disease"/>
            <person name="Wu L."/>
            <person name="Ma J."/>
        </authorList>
    </citation>
    <scope>NUCLEOTIDE SEQUENCE [LARGE SCALE GENOMIC DNA]</scope>
    <source>
        <strain evidence="14">JCM 17666</strain>
    </source>
</reference>
<dbReference type="CDD" id="cd03221">
    <property type="entry name" value="ABCF_EF-3"/>
    <property type="match status" value="2"/>
</dbReference>
<evidence type="ECO:0000256" key="8">
    <source>
        <dbReference type="ARBA" id="ARBA00023125"/>
    </source>
</evidence>
<keyword evidence="6 10" id="KW-0378">Hydrolase</keyword>
<dbReference type="Pfam" id="PF00005">
    <property type="entry name" value="ABC_tran"/>
    <property type="match status" value="2"/>
</dbReference>
<keyword evidence="4 10" id="KW-0547">Nucleotide-binding</keyword>
<evidence type="ECO:0000259" key="12">
    <source>
        <dbReference type="PROSITE" id="PS50893"/>
    </source>
</evidence>
<comment type="similarity">
    <text evidence="10">Belongs to the ABC transporter superfamily. ABCF family. Uup subfamily.</text>
</comment>
<dbReference type="InterPro" id="IPR027417">
    <property type="entry name" value="P-loop_NTPase"/>
</dbReference>
<evidence type="ECO:0000256" key="6">
    <source>
        <dbReference type="ARBA" id="ARBA00022801"/>
    </source>
</evidence>
<keyword evidence="5 10" id="KW-0227">DNA damage</keyword>
<dbReference type="Gene3D" id="1.10.287.380">
    <property type="entry name" value="Valyl-tRNA synthetase, C-terminal domain"/>
    <property type="match status" value="1"/>
</dbReference>
<sequence length="648" mass="70855">MALIALTDIELAFGHVPLLHRAGFSIEPGERIGLIGRNGTGKSSLLKLLDGRTQPDDGVVVRQAGLKVATVEQEPPFDESGTVFDAVSEGLAQGRDLLRAYQRLTHELAVQAPGADTDALLARLQSLQAELEAHDGWTVQARIEATLQRLGLSADAPIAGQSGGTRKRIALARALLGDPDLLLLDEPTNHLDFEAIAWLEELLRAFPGSAVIVTHDRRFLDAVATRIVELDRGQLASFPGSFAAYQARKAEMLEAERLEHARLDKLLAQEEAWIRKGVEARRTRSVSRIRRLEQLRVQRAERRERVGKVAIDVAEGQRSGKLVAELTDVSKSFGDRAVIRAFSTTVLRGDRIGLIGPNGAGKTTLLKLILGELEPDAGTVRRGSNLAVAYFDQMRSQLDDEMALADVISPGSEWVEINGQRKHVMSYLGDFLFAPERARSPVKSLSGGERARLLLARLFARPANVLVLDEPTNDLDIETLELLEELLQDYAGTVFLVSHDRAFLDNVVTQTIAYEGDARWRNYVGGYEDWLAQRPRAAQADGAPQAPGARHEAQAAPAALAAPASKSPPRAARAEKALTSWELRELDGLPDLIAGLEAEQAALAARLADGTLYRSDAAEAARIEKRLADIDADLLARLERWELLESRR</sequence>
<dbReference type="GO" id="GO:0005524">
    <property type="term" value="F:ATP binding"/>
    <property type="evidence" value="ECO:0007669"/>
    <property type="project" value="UniProtKB-KW"/>
</dbReference>
<evidence type="ECO:0000256" key="10">
    <source>
        <dbReference type="HAMAP-Rule" id="MF_00848"/>
    </source>
</evidence>
<feature type="binding site" evidence="10">
    <location>
        <begin position="356"/>
        <end position="363"/>
    </location>
    <ligand>
        <name>ATP</name>
        <dbReference type="ChEBI" id="CHEBI:30616"/>
        <label>2</label>
    </ligand>
</feature>
<dbReference type="InterPro" id="IPR003439">
    <property type="entry name" value="ABC_transporter-like_ATP-bd"/>
</dbReference>
<keyword evidence="3 10" id="KW-0677">Repeat</keyword>
<accession>A0ABP8GTR3</accession>
<dbReference type="InterPro" id="IPR003593">
    <property type="entry name" value="AAA+_ATPase"/>
</dbReference>
<dbReference type="EC" id="3.6.1.-" evidence="10"/>
<dbReference type="SUPFAM" id="SSF52540">
    <property type="entry name" value="P-loop containing nucleoside triphosphate hydrolases"/>
    <property type="match status" value="2"/>
</dbReference>
<dbReference type="PANTHER" id="PTHR42855:SF1">
    <property type="entry name" value="ABC TRANSPORTER DOMAIN-CONTAINING PROTEIN"/>
    <property type="match status" value="1"/>
</dbReference>
<keyword evidence="1" id="KW-1003">Cell membrane</keyword>
<dbReference type="PROSITE" id="PS00211">
    <property type="entry name" value="ABC_TRANSPORTER_1"/>
    <property type="match status" value="1"/>
</dbReference>
<evidence type="ECO:0000256" key="3">
    <source>
        <dbReference type="ARBA" id="ARBA00022737"/>
    </source>
</evidence>
<dbReference type="Pfam" id="PF12848">
    <property type="entry name" value="ABC_tran_Xtn"/>
    <property type="match status" value="1"/>
</dbReference>
<evidence type="ECO:0000256" key="4">
    <source>
        <dbReference type="ARBA" id="ARBA00022741"/>
    </source>
</evidence>
<evidence type="ECO:0000256" key="2">
    <source>
        <dbReference type="ARBA" id="ARBA00022490"/>
    </source>
</evidence>
<organism evidence="13 14">
    <name type="scientific">Pigmentiphaga soli</name>
    <dbReference type="NCBI Taxonomy" id="1007095"/>
    <lineage>
        <taxon>Bacteria</taxon>
        <taxon>Pseudomonadati</taxon>
        <taxon>Pseudomonadota</taxon>
        <taxon>Betaproteobacteria</taxon>
        <taxon>Burkholderiales</taxon>
        <taxon>Alcaligenaceae</taxon>
        <taxon>Pigmentiphaga</taxon>
    </lineage>
</organism>
<feature type="region of interest" description="Disordered" evidence="11">
    <location>
        <begin position="536"/>
        <end position="572"/>
    </location>
</feature>
<keyword evidence="7 10" id="KW-0067">ATP-binding</keyword>
<dbReference type="Proteomes" id="UP001501671">
    <property type="component" value="Unassembled WGS sequence"/>
</dbReference>
<gene>
    <name evidence="10" type="primary">uup</name>
    <name evidence="13" type="ORF">GCM10023144_16850</name>
</gene>
<keyword evidence="9 10" id="KW-0234">DNA repair</keyword>
<dbReference type="InterPro" id="IPR032524">
    <property type="entry name" value="ABC_tran_C"/>
</dbReference>
<dbReference type="SMART" id="SM00382">
    <property type="entry name" value="AAA"/>
    <property type="match status" value="2"/>
</dbReference>
<evidence type="ECO:0000313" key="13">
    <source>
        <dbReference type="EMBL" id="GAA4329717.1"/>
    </source>
</evidence>
<comment type="caution">
    <text evidence="13">The sequence shown here is derived from an EMBL/GenBank/DDBJ whole genome shotgun (WGS) entry which is preliminary data.</text>
</comment>
<comment type="function">
    <text evidence="10">Probably plays a role in ribosome assembly or function. May be involved in resolution of branched DNA intermediates that result from template switching in postreplication gaps. Binds DNA and has ATPase activity.</text>
</comment>
<comment type="subcellular location">
    <subcellularLocation>
        <location evidence="10">Cytoplasm</location>
    </subcellularLocation>
    <text evidence="10">Associates with ribosomes.</text>
</comment>
<evidence type="ECO:0000256" key="9">
    <source>
        <dbReference type="ARBA" id="ARBA00023204"/>
    </source>
</evidence>
<feature type="binding site" evidence="10">
    <location>
        <begin position="36"/>
        <end position="43"/>
    </location>
    <ligand>
        <name>ATP</name>
        <dbReference type="ChEBI" id="CHEBI:30616"/>
        <label>1</label>
    </ligand>
</feature>
<feature type="domain" description="ABC transporter" evidence="12">
    <location>
        <begin position="324"/>
        <end position="540"/>
    </location>
</feature>
<dbReference type="InterPro" id="IPR051309">
    <property type="entry name" value="ABCF_ATPase"/>
</dbReference>
<evidence type="ECO:0000256" key="5">
    <source>
        <dbReference type="ARBA" id="ARBA00022763"/>
    </source>
</evidence>
<evidence type="ECO:0000256" key="11">
    <source>
        <dbReference type="SAM" id="MobiDB-lite"/>
    </source>
</evidence>
<feature type="compositionally biased region" description="Low complexity" evidence="11">
    <location>
        <begin position="536"/>
        <end position="571"/>
    </location>
</feature>
<dbReference type="InterPro" id="IPR017871">
    <property type="entry name" value="ABC_transporter-like_CS"/>
</dbReference>
<proteinExistence type="inferred from homology"/>
<feature type="domain" description="ABC transporter" evidence="12">
    <location>
        <begin position="4"/>
        <end position="257"/>
    </location>
</feature>